<dbReference type="Proteomes" id="UP000008332">
    <property type="component" value="Chromosome"/>
</dbReference>
<dbReference type="KEGG" id="rfr:Rfer_3952"/>
<evidence type="ECO:0000313" key="1">
    <source>
        <dbReference type="EMBL" id="ABD71651.1"/>
    </source>
</evidence>
<keyword evidence="2" id="KW-1185">Reference proteome</keyword>
<dbReference type="RefSeq" id="WP_011466213.1">
    <property type="nucleotide sequence ID" value="NC_007908.1"/>
</dbReference>
<accession>Q21RF2</accession>
<dbReference type="eggNOG" id="ENOG502ZG0C">
    <property type="taxonomic scope" value="Bacteria"/>
</dbReference>
<dbReference type="EMBL" id="CP000267">
    <property type="protein sequence ID" value="ABD71651.1"/>
    <property type="molecule type" value="Genomic_DNA"/>
</dbReference>
<dbReference type="STRING" id="338969.Rfer_3952"/>
<sequence length="219" mass="23200">MLRSFVLALLLINGLYFAWSQGFLQSLGLAPAAQTEPQRLAQQIKPGALQVRTVQELRLTAAPPVAPKPGTCWQAGVFEGAQATLLREALVAADLPAGAWSLDPVLEPGRWIVYMGKFANAEALAKKSAELAGLKLKIEPLKDPALRPGLSLGGYETQAAANAALAVLVQRGVRTARVLPERAEVRGVMLRLPAADEALRGKLDALKPALADKALSPCS</sequence>
<dbReference type="OrthoDB" id="9153162at2"/>
<name>Q21RF2_ALBFT</name>
<dbReference type="AlphaFoldDB" id="Q21RF2"/>
<organism evidence="1 2">
    <name type="scientific">Albidiferax ferrireducens (strain ATCC BAA-621 / DSM 15236 / T118)</name>
    <name type="common">Rhodoferax ferrireducens</name>
    <dbReference type="NCBI Taxonomy" id="338969"/>
    <lineage>
        <taxon>Bacteria</taxon>
        <taxon>Pseudomonadati</taxon>
        <taxon>Pseudomonadota</taxon>
        <taxon>Betaproteobacteria</taxon>
        <taxon>Burkholderiales</taxon>
        <taxon>Comamonadaceae</taxon>
        <taxon>Rhodoferax</taxon>
    </lineage>
</organism>
<evidence type="ECO:0008006" key="3">
    <source>
        <dbReference type="Google" id="ProtNLM"/>
    </source>
</evidence>
<dbReference type="HOGENOM" id="CLU_085053_1_0_4"/>
<gene>
    <name evidence="1" type="ordered locus">Rfer_3952</name>
</gene>
<evidence type="ECO:0000313" key="2">
    <source>
        <dbReference type="Proteomes" id="UP000008332"/>
    </source>
</evidence>
<proteinExistence type="predicted"/>
<protein>
    <recommendedName>
        <fullName evidence="3">SPOR domain-containing protein</fullName>
    </recommendedName>
</protein>
<reference evidence="2" key="1">
    <citation type="submission" date="2006-02" db="EMBL/GenBank/DDBJ databases">
        <title>Complete sequence of chromosome of Rhodoferax ferrireducens DSM 15236.</title>
        <authorList>
            <person name="Copeland A."/>
            <person name="Lucas S."/>
            <person name="Lapidus A."/>
            <person name="Barry K."/>
            <person name="Detter J.C."/>
            <person name="Glavina del Rio T."/>
            <person name="Hammon N."/>
            <person name="Israni S."/>
            <person name="Pitluck S."/>
            <person name="Brettin T."/>
            <person name="Bruce D."/>
            <person name="Han C."/>
            <person name="Tapia R."/>
            <person name="Gilna P."/>
            <person name="Kiss H."/>
            <person name="Schmutz J."/>
            <person name="Larimer F."/>
            <person name="Land M."/>
            <person name="Kyrpides N."/>
            <person name="Ivanova N."/>
            <person name="Richardson P."/>
        </authorList>
    </citation>
    <scope>NUCLEOTIDE SEQUENCE [LARGE SCALE GENOMIC DNA]</scope>
    <source>
        <strain evidence="2">ATCC BAA-621 / DSM 15236 / T118</strain>
    </source>
</reference>